<organism evidence="12 13">
    <name type="scientific">Geomobilimonas luticola</name>
    <dbReference type="NCBI Taxonomy" id="1114878"/>
    <lineage>
        <taxon>Bacteria</taxon>
        <taxon>Pseudomonadati</taxon>
        <taxon>Thermodesulfobacteriota</taxon>
        <taxon>Desulfuromonadia</taxon>
        <taxon>Geobacterales</taxon>
        <taxon>Geobacteraceae</taxon>
        <taxon>Geomobilimonas</taxon>
    </lineage>
</organism>
<dbReference type="InterPro" id="IPR044492">
    <property type="entry name" value="P_typ_ATPase_HD_dom"/>
</dbReference>
<dbReference type="InterPro" id="IPR023299">
    <property type="entry name" value="ATPase_P-typ_cyto_dom_N"/>
</dbReference>
<dbReference type="Pfam" id="PF00702">
    <property type="entry name" value="Hydrolase"/>
    <property type="match status" value="1"/>
</dbReference>
<evidence type="ECO:0000256" key="4">
    <source>
        <dbReference type="ARBA" id="ARBA00022723"/>
    </source>
</evidence>
<keyword evidence="5 10" id="KW-0547">Nucleotide-binding</keyword>
<feature type="transmembrane region" description="Helical" evidence="10">
    <location>
        <begin position="739"/>
        <end position="763"/>
    </location>
</feature>
<dbReference type="InterPro" id="IPR027256">
    <property type="entry name" value="P-typ_ATPase_IB"/>
</dbReference>
<keyword evidence="7" id="KW-1278">Translocase</keyword>
<comment type="caution">
    <text evidence="12">The sequence shown here is derived from an EMBL/GenBank/DDBJ whole genome shotgun (WGS) entry which is preliminary data.</text>
</comment>
<dbReference type="PANTHER" id="PTHR43520">
    <property type="entry name" value="ATP7, ISOFORM B"/>
    <property type="match status" value="1"/>
</dbReference>
<dbReference type="InterPro" id="IPR001757">
    <property type="entry name" value="P_typ_ATPase"/>
</dbReference>
<dbReference type="InterPro" id="IPR023214">
    <property type="entry name" value="HAD_sf"/>
</dbReference>
<reference evidence="12 13" key="1">
    <citation type="submission" date="2021-05" db="EMBL/GenBank/DDBJ databases">
        <title>The draft genome of Geobacter luticola JCM 17780.</title>
        <authorList>
            <person name="Xu Z."/>
            <person name="Masuda Y."/>
            <person name="Itoh H."/>
            <person name="Senoo K."/>
        </authorList>
    </citation>
    <scope>NUCLEOTIDE SEQUENCE [LARGE SCALE GENOMIC DNA]</scope>
    <source>
        <strain evidence="12 13">JCM 17780</strain>
    </source>
</reference>
<name>A0ABS5SBC1_9BACT</name>
<dbReference type="Gene3D" id="3.30.70.100">
    <property type="match status" value="2"/>
</dbReference>
<dbReference type="CDD" id="cd02094">
    <property type="entry name" value="P-type_ATPase_Cu-like"/>
    <property type="match status" value="1"/>
</dbReference>
<evidence type="ECO:0000259" key="11">
    <source>
        <dbReference type="PROSITE" id="PS50846"/>
    </source>
</evidence>
<feature type="transmembrane region" description="Helical" evidence="10">
    <location>
        <begin position="182"/>
        <end position="201"/>
    </location>
</feature>
<dbReference type="PRINTS" id="PR00119">
    <property type="entry name" value="CATATPASE"/>
</dbReference>
<dbReference type="EMBL" id="JAHCVK010000001">
    <property type="protein sequence ID" value="MBT0652678.1"/>
    <property type="molecule type" value="Genomic_DNA"/>
</dbReference>
<dbReference type="PANTHER" id="PTHR43520:SF8">
    <property type="entry name" value="P-TYPE CU(+) TRANSPORTER"/>
    <property type="match status" value="1"/>
</dbReference>
<dbReference type="RefSeq" id="WP_214174598.1">
    <property type="nucleotide sequence ID" value="NZ_JAHCVK010000001.1"/>
</dbReference>
<dbReference type="PROSITE" id="PS01047">
    <property type="entry name" value="HMA_1"/>
    <property type="match status" value="2"/>
</dbReference>
<dbReference type="InterPro" id="IPR059000">
    <property type="entry name" value="ATPase_P-type_domA"/>
</dbReference>
<dbReference type="SFLD" id="SFLDF00027">
    <property type="entry name" value="p-type_atpase"/>
    <property type="match status" value="1"/>
</dbReference>
<dbReference type="SUPFAM" id="SSF81653">
    <property type="entry name" value="Calcium ATPase, transduction domain A"/>
    <property type="match status" value="1"/>
</dbReference>
<dbReference type="InterPro" id="IPR023298">
    <property type="entry name" value="ATPase_P-typ_TM_dom_sf"/>
</dbReference>
<dbReference type="InterPro" id="IPR036412">
    <property type="entry name" value="HAD-like_sf"/>
</dbReference>
<feature type="transmembrane region" description="Helical" evidence="10">
    <location>
        <begin position="213"/>
        <end position="238"/>
    </location>
</feature>
<dbReference type="SFLD" id="SFLDG00002">
    <property type="entry name" value="C1.7:_P-type_atpase_like"/>
    <property type="match status" value="1"/>
</dbReference>
<comment type="subcellular location">
    <subcellularLocation>
        <location evidence="10">Cell membrane</location>
    </subcellularLocation>
    <subcellularLocation>
        <location evidence="1">Endomembrane system</location>
        <topology evidence="1">Multi-pass membrane protein</topology>
    </subcellularLocation>
</comment>
<dbReference type="InterPro" id="IPR017969">
    <property type="entry name" value="Heavy-metal-associated_CS"/>
</dbReference>
<protein>
    <submittedName>
        <fullName evidence="12">Heavy metal translocating P-type ATPase</fullName>
    </submittedName>
</protein>
<keyword evidence="13" id="KW-1185">Reference proteome</keyword>
<evidence type="ECO:0000256" key="1">
    <source>
        <dbReference type="ARBA" id="ARBA00004127"/>
    </source>
</evidence>
<evidence type="ECO:0000256" key="6">
    <source>
        <dbReference type="ARBA" id="ARBA00022840"/>
    </source>
</evidence>
<keyword evidence="4 10" id="KW-0479">Metal-binding</keyword>
<comment type="similarity">
    <text evidence="2 10">Belongs to the cation transport ATPase (P-type) (TC 3.A.3) family. Type IB subfamily.</text>
</comment>
<dbReference type="Proteomes" id="UP000756860">
    <property type="component" value="Unassembled WGS sequence"/>
</dbReference>
<feature type="transmembrane region" description="Helical" evidence="10">
    <location>
        <begin position="396"/>
        <end position="417"/>
    </location>
</feature>
<dbReference type="PRINTS" id="PR00943">
    <property type="entry name" value="CUATPASE"/>
</dbReference>
<keyword evidence="10" id="KW-1003">Cell membrane</keyword>
<feature type="transmembrane region" description="Helical" evidence="10">
    <location>
        <begin position="423"/>
        <end position="445"/>
    </location>
</feature>
<evidence type="ECO:0000313" key="12">
    <source>
        <dbReference type="EMBL" id="MBT0652678.1"/>
    </source>
</evidence>
<evidence type="ECO:0000256" key="10">
    <source>
        <dbReference type="RuleBase" id="RU362081"/>
    </source>
</evidence>
<dbReference type="InterPro" id="IPR018303">
    <property type="entry name" value="ATPase_P-typ_P_site"/>
</dbReference>
<dbReference type="NCBIfam" id="TIGR01525">
    <property type="entry name" value="ATPase-IB_hvy"/>
    <property type="match status" value="1"/>
</dbReference>
<feature type="transmembrane region" description="Helical" evidence="10">
    <location>
        <begin position="158"/>
        <end position="176"/>
    </location>
</feature>
<dbReference type="Gene3D" id="2.70.150.10">
    <property type="entry name" value="Calcium-transporting ATPase, cytoplasmic transduction domain A"/>
    <property type="match status" value="1"/>
</dbReference>
<gene>
    <name evidence="12" type="ORF">KI810_06395</name>
</gene>
<dbReference type="Pfam" id="PF00403">
    <property type="entry name" value="HMA"/>
    <property type="match status" value="2"/>
</dbReference>
<keyword evidence="8 10" id="KW-1133">Transmembrane helix</keyword>
<evidence type="ECO:0000256" key="5">
    <source>
        <dbReference type="ARBA" id="ARBA00022741"/>
    </source>
</evidence>
<evidence type="ECO:0000256" key="3">
    <source>
        <dbReference type="ARBA" id="ARBA00022692"/>
    </source>
</evidence>
<feature type="transmembrane region" description="Helical" evidence="10">
    <location>
        <begin position="244"/>
        <end position="262"/>
    </location>
</feature>
<dbReference type="InterPro" id="IPR008250">
    <property type="entry name" value="ATPase_P-typ_transduc_dom_A_sf"/>
</dbReference>
<proteinExistence type="inferred from homology"/>
<dbReference type="PROSITE" id="PS50846">
    <property type="entry name" value="HMA_2"/>
    <property type="match status" value="2"/>
</dbReference>
<dbReference type="Gene3D" id="3.40.1110.10">
    <property type="entry name" value="Calcium-transporting ATPase, cytoplasmic domain N"/>
    <property type="match status" value="1"/>
</dbReference>
<dbReference type="PROSITE" id="PS00154">
    <property type="entry name" value="ATPASE_E1_E2"/>
    <property type="match status" value="1"/>
</dbReference>
<feature type="domain" description="HMA" evidence="11">
    <location>
        <begin position="74"/>
        <end position="140"/>
    </location>
</feature>
<dbReference type="Pfam" id="PF00122">
    <property type="entry name" value="E1-E2_ATPase"/>
    <property type="match status" value="1"/>
</dbReference>
<sequence>MQTTTFSISGMSCANCATRIEKGVAGTTGVTRAVVNFPLEELTVEYDETLVGRETIETLVKGLAYGAVPRGEPGEIRFGVRGLHCASCVATLEKRLLSHPAVSAAVVNLSQEEAFVRFDAGRLDKSEIFALVTEAGYQPVEPAAPDDSAAQFRSQRNWFIASLAASIPIMLTMGLHGNRTVGWINLVLATAVQFSAGLTFYRGSWYALKNKSANMDVLVALGTSAAYFYSLAAFFGAFGGHGEVFFETSAMLIAFIRLGKYLEARARGKAGEALKKLLRLQADKARLLVDGTEREVPASLVKVGDVVLVRPGETIPVDGIVLEGNSSVNEAMVTGESLPVAKNAGSAVTGATVNGRAPLTVQATRVGEATMLAQIVRMVREAQADKAPIQRFADRVSGIFVPVVIALAILTFLVWFLALQQDFLFAFKLAIAVVVIACPCAMGLATPTAIMVGSGVGLARGILIKRGSVLENIAGLQAVLLDKTGTITSGRPVLTDLLPASPGESDRLMEYLAAAESRSNHPLAQAALEAAASRGIQPGTVDGYEEREGFGVSCSYSGNRVLAGSARFMEDTGITIGPFAAEADRLANAGKSLIYVSVEDRLAGVAAFADQVRDSSIRSVAALKQMGIATYMITGDNRLVAAAVAGQAGVDGFEAEVLPDRKQQVVKEYQQKGYYVAMVGDGINDAPALAQADVGIAIGGGADVAKETGDIILVRDDLMDVVAAIRLGKATLARIKQNLFWALFYNILGIPIAAGALYYPFGITLKPEYAGLAMAFSSVSVVANSLLLKRVGQHLRDDRQA</sequence>
<dbReference type="SUPFAM" id="SSF56784">
    <property type="entry name" value="HAD-like"/>
    <property type="match status" value="1"/>
</dbReference>
<dbReference type="InterPro" id="IPR006121">
    <property type="entry name" value="HMA_dom"/>
</dbReference>
<dbReference type="SFLD" id="SFLDS00003">
    <property type="entry name" value="Haloacid_Dehalogenase"/>
    <property type="match status" value="1"/>
</dbReference>
<evidence type="ECO:0000313" key="13">
    <source>
        <dbReference type="Proteomes" id="UP000756860"/>
    </source>
</evidence>
<dbReference type="SUPFAM" id="SSF81665">
    <property type="entry name" value="Calcium ATPase, transmembrane domain M"/>
    <property type="match status" value="1"/>
</dbReference>
<keyword evidence="6 10" id="KW-0067">ATP-binding</keyword>
<dbReference type="NCBIfam" id="TIGR01511">
    <property type="entry name" value="ATPase-IB1_Cu"/>
    <property type="match status" value="1"/>
</dbReference>
<dbReference type="SUPFAM" id="SSF55008">
    <property type="entry name" value="HMA, heavy metal-associated domain"/>
    <property type="match status" value="2"/>
</dbReference>
<evidence type="ECO:0000256" key="7">
    <source>
        <dbReference type="ARBA" id="ARBA00022967"/>
    </source>
</evidence>
<evidence type="ECO:0000256" key="8">
    <source>
        <dbReference type="ARBA" id="ARBA00022989"/>
    </source>
</evidence>
<evidence type="ECO:0000256" key="9">
    <source>
        <dbReference type="ARBA" id="ARBA00023136"/>
    </source>
</evidence>
<keyword evidence="9 10" id="KW-0472">Membrane</keyword>
<keyword evidence="3 10" id="KW-0812">Transmembrane</keyword>
<dbReference type="InterPro" id="IPR036163">
    <property type="entry name" value="HMA_dom_sf"/>
</dbReference>
<dbReference type="NCBIfam" id="TIGR01494">
    <property type="entry name" value="ATPase_P-type"/>
    <property type="match status" value="1"/>
</dbReference>
<dbReference type="CDD" id="cd00371">
    <property type="entry name" value="HMA"/>
    <property type="match status" value="2"/>
</dbReference>
<feature type="transmembrane region" description="Helical" evidence="10">
    <location>
        <begin position="769"/>
        <end position="788"/>
    </location>
</feature>
<dbReference type="Gene3D" id="3.40.50.1000">
    <property type="entry name" value="HAD superfamily/HAD-like"/>
    <property type="match status" value="1"/>
</dbReference>
<feature type="domain" description="HMA" evidence="11">
    <location>
        <begin position="2"/>
        <end position="68"/>
    </location>
</feature>
<evidence type="ECO:0000256" key="2">
    <source>
        <dbReference type="ARBA" id="ARBA00006024"/>
    </source>
</evidence>
<accession>A0ABS5SBC1</accession>